<name>M4B6L7_HYAAE</name>
<dbReference type="STRING" id="559515.M4B6L7"/>
<reference evidence="2" key="2">
    <citation type="submission" date="2015-06" db="UniProtKB">
        <authorList>
            <consortium name="EnsemblProtists"/>
        </authorList>
    </citation>
    <scope>IDENTIFICATION</scope>
    <source>
        <strain evidence="2">Emoy2</strain>
    </source>
</reference>
<reference evidence="3" key="1">
    <citation type="journal article" date="2010" name="Science">
        <title>Signatures of adaptation to obligate biotrophy in the Hyaloperonospora arabidopsidis genome.</title>
        <authorList>
            <person name="Baxter L."/>
            <person name="Tripathy S."/>
            <person name="Ishaque N."/>
            <person name="Boot N."/>
            <person name="Cabral A."/>
            <person name="Kemen E."/>
            <person name="Thines M."/>
            <person name="Ah-Fong A."/>
            <person name="Anderson R."/>
            <person name="Badejoko W."/>
            <person name="Bittner-Eddy P."/>
            <person name="Boore J.L."/>
            <person name="Chibucos M.C."/>
            <person name="Coates M."/>
            <person name="Dehal P."/>
            <person name="Delehaunty K."/>
            <person name="Dong S."/>
            <person name="Downton P."/>
            <person name="Dumas B."/>
            <person name="Fabro G."/>
            <person name="Fronick C."/>
            <person name="Fuerstenberg S.I."/>
            <person name="Fulton L."/>
            <person name="Gaulin E."/>
            <person name="Govers F."/>
            <person name="Hughes L."/>
            <person name="Humphray S."/>
            <person name="Jiang R.H."/>
            <person name="Judelson H."/>
            <person name="Kamoun S."/>
            <person name="Kyung K."/>
            <person name="Meijer H."/>
            <person name="Minx P."/>
            <person name="Morris P."/>
            <person name="Nelson J."/>
            <person name="Phuntumart V."/>
            <person name="Qutob D."/>
            <person name="Rehmany A."/>
            <person name="Rougon-Cardoso A."/>
            <person name="Ryden P."/>
            <person name="Torto-Alalibo T."/>
            <person name="Studholme D."/>
            <person name="Wang Y."/>
            <person name="Win J."/>
            <person name="Wood J."/>
            <person name="Clifton S.W."/>
            <person name="Rogers J."/>
            <person name="Van den Ackerveken G."/>
            <person name="Jones J.D."/>
            <person name="McDowell J.M."/>
            <person name="Beynon J."/>
            <person name="Tyler B.M."/>
        </authorList>
    </citation>
    <scope>NUCLEOTIDE SEQUENCE [LARGE SCALE GENOMIC DNA]</scope>
    <source>
        <strain evidence="3">Emoy2</strain>
    </source>
</reference>
<dbReference type="InParanoid" id="M4B6L7"/>
<dbReference type="EnsemblProtists" id="HpaT801918">
    <property type="protein sequence ID" value="HpaP801918"/>
    <property type="gene ID" value="HpaG801918"/>
</dbReference>
<dbReference type="InterPro" id="IPR016197">
    <property type="entry name" value="Chromo-like_dom_sf"/>
</dbReference>
<dbReference type="AlphaFoldDB" id="M4B6L7"/>
<dbReference type="Proteomes" id="UP000011713">
    <property type="component" value="Unassembled WGS sequence"/>
</dbReference>
<dbReference type="Gene3D" id="2.30.30.140">
    <property type="match status" value="1"/>
</dbReference>
<dbReference type="OMA" id="NMAAFHR"/>
<dbReference type="EMBL" id="JH598637">
    <property type="status" value="NOT_ANNOTATED_CDS"/>
    <property type="molecule type" value="Genomic_DNA"/>
</dbReference>
<sequence>MAASLVPITSSTPALEAVTMAQSTEASASGIMSKEDESVVAVEKALPTVEVAGTSLDKPLIKKRRRDYSSKPKKKKRDTAKCVGYYVDALDKKLLWGEASIIQCNFATRKIKVHFVGWSKNHDLWTDVKSITAHGRYAPRTKDNTVKSWNGDMHLFEDVLGKMEETIFMPVPGPVDDTQQVTLLPASFMEKASERQEVSSVGHIKRSAPKRKADVDREKKPGLKRTLVAQKLVKKTRGRGHESVRRLKQVKNQESVGNRRAPVQCLKKQKREGHQFTALTIAKVCASTKEQAVFSNELPVFCNLELDDGTVMDFSVQREKARVKREAMQSFLEECAVIWKNQLHVLPK</sequence>
<keyword evidence="3" id="KW-1185">Reference proteome</keyword>
<feature type="region of interest" description="Disordered" evidence="1">
    <location>
        <begin position="195"/>
        <end position="219"/>
    </location>
</feature>
<protein>
    <recommendedName>
        <fullName evidence="4">Chromo domain-containing protein</fullName>
    </recommendedName>
</protein>
<dbReference type="HOGENOM" id="CLU_064203_0_0_1"/>
<accession>M4B6L7</accession>
<dbReference type="VEuPathDB" id="FungiDB:HpaG801918"/>
<dbReference type="SUPFAM" id="SSF54160">
    <property type="entry name" value="Chromo domain-like"/>
    <property type="match status" value="1"/>
</dbReference>
<evidence type="ECO:0008006" key="4">
    <source>
        <dbReference type="Google" id="ProtNLM"/>
    </source>
</evidence>
<proteinExistence type="predicted"/>
<evidence type="ECO:0000313" key="2">
    <source>
        <dbReference type="EnsemblProtists" id="HpaP801918"/>
    </source>
</evidence>
<evidence type="ECO:0000313" key="3">
    <source>
        <dbReference type="Proteomes" id="UP000011713"/>
    </source>
</evidence>
<dbReference type="CDD" id="cd20104">
    <property type="entry name" value="MBT_PHF20L1-like"/>
    <property type="match status" value="1"/>
</dbReference>
<evidence type="ECO:0000256" key="1">
    <source>
        <dbReference type="SAM" id="MobiDB-lite"/>
    </source>
</evidence>
<dbReference type="eggNOG" id="ENOG502SBAW">
    <property type="taxonomic scope" value="Eukaryota"/>
</dbReference>
<organism evidence="2 3">
    <name type="scientific">Hyaloperonospora arabidopsidis (strain Emoy2)</name>
    <name type="common">Downy mildew agent</name>
    <name type="synonym">Peronospora arabidopsidis</name>
    <dbReference type="NCBI Taxonomy" id="559515"/>
    <lineage>
        <taxon>Eukaryota</taxon>
        <taxon>Sar</taxon>
        <taxon>Stramenopiles</taxon>
        <taxon>Oomycota</taxon>
        <taxon>Peronosporomycetes</taxon>
        <taxon>Peronosporales</taxon>
        <taxon>Peronosporaceae</taxon>
        <taxon>Hyaloperonospora</taxon>
    </lineage>
</organism>